<sequence length="307" mass="33971">MTKKFKTFWSIALSFLMVFLLATQPIHASANNVPSAVQETEIVPIVESGTGVNPEGVIEPDVLPLLLAPVAASAFTSTVINSIFAVALGWYVGSSAQSLFQGAVNDKHSASTSQYTLTSTTEYSSTFPEYIGATHVKDSAAKHIAKEVVQELHNRIKNYSNENNYRAFSSSVFPGNTMYVIDINSTLNSTVNRHLGNNIAGLSGFLTEDPNYRNETLDLAGYSIFIISSKNDQKVFHAHFTPQYLKNREIEYNRYKGQFDIQTYPVRSQNMKYLMSTGGYTSNFNAARDNRGLLQDTKGNISVVPYK</sequence>
<reference evidence="2 3" key="1">
    <citation type="journal article" date="2015" name="Int. J. Syst. Evol. Microbiol.">
        <title>Tumebacillus algifaecis sp. nov., isolated from decomposing algal scum.</title>
        <authorList>
            <person name="Wu Y.F."/>
            <person name="Zhang B."/>
            <person name="Xing P."/>
            <person name="Wu Q.L."/>
            <person name="Liu S.J."/>
        </authorList>
    </citation>
    <scope>NUCLEOTIDE SEQUENCE [LARGE SCALE GENOMIC DNA]</scope>
    <source>
        <strain evidence="2 3">THMBR28</strain>
    </source>
</reference>
<dbReference type="EMBL" id="CP022657">
    <property type="protein sequence ID" value="ASS76111.1"/>
    <property type="molecule type" value="Genomic_DNA"/>
</dbReference>
<protein>
    <submittedName>
        <fullName evidence="2">Uncharacterized protein</fullName>
    </submittedName>
</protein>
<evidence type="ECO:0000313" key="3">
    <source>
        <dbReference type="Proteomes" id="UP000214688"/>
    </source>
</evidence>
<evidence type="ECO:0000313" key="2">
    <source>
        <dbReference type="EMBL" id="ASS76111.1"/>
    </source>
</evidence>
<feature type="chain" id="PRO_5038486187" evidence="1">
    <location>
        <begin position="29"/>
        <end position="307"/>
    </location>
</feature>
<dbReference type="KEGG" id="tab:CIG75_14860"/>
<feature type="signal peptide" evidence="1">
    <location>
        <begin position="1"/>
        <end position="28"/>
    </location>
</feature>
<accession>A0A223D3G4</accession>
<dbReference type="Proteomes" id="UP000214688">
    <property type="component" value="Chromosome"/>
</dbReference>
<keyword evidence="1" id="KW-0732">Signal</keyword>
<dbReference type="AlphaFoldDB" id="A0A223D3G4"/>
<gene>
    <name evidence="2" type="ORF">CIG75_14860</name>
</gene>
<evidence type="ECO:0000256" key="1">
    <source>
        <dbReference type="SAM" id="SignalP"/>
    </source>
</evidence>
<organism evidence="2 3">
    <name type="scientific">Tumebacillus algifaecis</name>
    <dbReference type="NCBI Taxonomy" id="1214604"/>
    <lineage>
        <taxon>Bacteria</taxon>
        <taxon>Bacillati</taxon>
        <taxon>Bacillota</taxon>
        <taxon>Bacilli</taxon>
        <taxon>Bacillales</taxon>
        <taxon>Alicyclobacillaceae</taxon>
        <taxon>Tumebacillus</taxon>
    </lineage>
</organism>
<keyword evidence="3" id="KW-1185">Reference proteome</keyword>
<dbReference type="OrthoDB" id="9826092at2"/>
<proteinExistence type="predicted"/>
<name>A0A223D3G4_9BACL</name>
<dbReference type="RefSeq" id="WP_094237344.1">
    <property type="nucleotide sequence ID" value="NZ_CP022657.1"/>
</dbReference>